<name>A0AAE3P0L7_9BACT</name>
<sequence>MKKQQNFLLFLSLFLLLVALVINFSAEKVTGKSSGHKTKRGYIFDRNLHPIAISLENYKAYYYIKNNFFLSSSDLEILKKYLGSTINLSKKGIILLSEDLSLEEVERLKKEKNVIIEKTFKRKLLQPYLKTLVGETFNGYGVSGLEKVFDEKLSMGEPLILSIDLNLEKKIYNIIHNLNLPAFAIAIFDFYTGEVLGYMESENARLFDNYYPLSFFDLPPTEIKTFKWILGEKPILKEKNITKVNTWHIAKWYMDKVCNGSLIPTVLRSQTKVCKPNLQLFEKNEYHYALGNIFITVAFKDNKLILTSFALNSQNNELLNKKILNYILAQL</sequence>
<keyword evidence="1" id="KW-0131">Cell cycle</keyword>
<keyword evidence="1" id="KW-0132">Cell division</keyword>
<gene>
    <name evidence="1" type="ORF">OD816_001012</name>
</gene>
<proteinExistence type="predicted"/>
<protein>
    <submittedName>
        <fullName evidence="1">Cell division protein FtsI</fullName>
    </submittedName>
</protein>
<accession>A0AAE3P0L7</accession>
<dbReference type="GO" id="GO:0051301">
    <property type="term" value="P:cell division"/>
    <property type="evidence" value="ECO:0007669"/>
    <property type="project" value="UniProtKB-KW"/>
</dbReference>
<dbReference type="Gene3D" id="3.90.1310.10">
    <property type="entry name" value="Penicillin-binding protein 2a (Domain 2)"/>
    <property type="match status" value="1"/>
</dbReference>
<comment type="caution">
    <text evidence="1">The sequence shown here is derived from an EMBL/GenBank/DDBJ whole genome shotgun (WGS) entry which is preliminary data.</text>
</comment>
<dbReference type="InterPro" id="IPR036138">
    <property type="entry name" value="PBP_dimer_sf"/>
</dbReference>
<evidence type="ECO:0000313" key="2">
    <source>
        <dbReference type="Proteomes" id="UP001144110"/>
    </source>
</evidence>
<dbReference type="SUPFAM" id="SSF56519">
    <property type="entry name" value="Penicillin binding protein dimerisation domain"/>
    <property type="match status" value="1"/>
</dbReference>
<dbReference type="GO" id="GO:0008658">
    <property type="term" value="F:penicillin binding"/>
    <property type="evidence" value="ECO:0007669"/>
    <property type="project" value="InterPro"/>
</dbReference>
<evidence type="ECO:0000313" key="1">
    <source>
        <dbReference type="EMBL" id="MDF2953767.1"/>
    </source>
</evidence>
<dbReference type="EMBL" id="JAPHEG010000004">
    <property type="protein sequence ID" value="MDF2953767.1"/>
    <property type="molecule type" value="Genomic_DNA"/>
</dbReference>
<reference evidence="1" key="1">
    <citation type="submission" date="2022-11" db="EMBL/GenBank/DDBJ databases">
        <title>Candidatus Alkanophaga archaea from heated hydrothermal vent sediment oxidize petroleum alkanes.</title>
        <authorList>
            <person name="Zehnle H."/>
            <person name="Laso-Perez R."/>
            <person name="Lipp J."/>
            <person name="Teske A."/>
            <person name="Wegener G."/>
        </authorList>
    </citation>
    <scope>NUCLEOTIDE SEQUENCE</scope>
    <source>
        <strain evidence="1">MCA70</strain>
    </source>
</reference>
<dbReference type="AlphaFoldDB" id="A0AAE3P0L7"/>
<organism evidence="1 2">
    <name type="scientific">Candidatus Thermodesulfobacterium syntrophicum</name>
    <dbReference type="NCBI Taxonomy" id="3060442"/>
    <lineage>
        <taxon>Bacteria</taxon>
        <taxon>Pseudomonadati</taxon>
        <taxon>Thermodesulfobacteriota</taxon>
        <taxon>Thermodesulfobacteria</taxon>
        <taxon>Thermodesulfobacteriales</taxon>
        <taxon>Thermodesulfobacteriaceae</taxon>
        <taxon>Thermodesulfobacterium</taxon>
    </lineage>
</organism>
<dbReference type="Proteomes" id="UP001144110">
    <property type="component" value="Unassembled WGS sequence"/>
</dbReference>